<keyword evidence="3" id="KW-0677">Repeat</keyword>
<feature type="domain" description="C2H2-type" evidence="9">
    <location>
        <begin position="566"/>
        <end position="593"/>
    </location>
</feature>
<dbReference type="InterPro" id="IPR038269">
    <property type="entry name" value="SCAN_sf"/>
</dbReference>
<dbReference type="FunFam" id="3.30.160.60:FF:000358">
    <property type="entry name" value="zinc finger protein 24"/>
    <property type="match status" value="1"/>
</dbReference>
<dbReference type="AlphaFoldDB" id="A0AA97J7I2"/>
<evidence type="ECO:0000256" key="7">
    <source>
        <dbReference type="PROSITE-ProRule" id="PRU00042"/>
    </source>
</evidence>
<feature type="compositionally biased region" description="Basic and acidic residues" evidence="8">
    <location>
        <begin position="451"/>
        <end position="462"/>
    </location>
</feature>
<dbReference type="InterPro" id="IPR013087">
    <property type="entry name" value="Znf_C2H2_type"/>
</dbReference>
<keyword evidence="11" id="KW-1185">Reference proteome</keyword>
<dbReference type="CDD" id="cd07936">
    <property type="entry name" value="SCAN"/>
    <property type="match status" value="1"/>
</dbReference>
<dbReference type="SMART" id="SM00355">
    <property type="entry name" value="ZnF_C2H2"/>
    <property type="match status" value="4"/>
</dbReference>
<dbReference type="InterPro" id="IPR036236">
    <property type="entry name" value="Znf_C2H2_sf"/>
</dbReference>
<dbReference type="Pfam" id="PF02023">
    <property type="entry name" value="SCAN"/>
    <property type="match status" value="1"/>
</dbReference>
<feature type="domain" description="C2H2-type" evidence="9">
    <location>
        <begin position="622"/>
        <end position="647"/>
    </location>
</feature>
<dbReference type="Gene3D" id="3.30.160.60">
    <property type="entry name" value="Classic Zinc Finger"/>
    <property type="match status" value="4"/>
</dbReference>
<dbReference type="PANTHER" id="PTHR23226">
    <property type="entry name" value="ZINC FINGER AND SCAN DOMAIN-CONTAINING"/>
    <property type="match status" value="1"/>
</dbReference>
<dbReference type="SUPFAM" id="SSF57667">
    <property type="entry name" value="beta-beta-alpha zinc fingers"/>
    <property type="match status" value="3"/>
</dbReference>
<comment type="subcellular location">
    <subcellularLocation>
        <location evidence="1">Nucleus</location>
    </subcellularLocation>
</comment>
<reference evidence="12" key="1">
    <citation type="submission" date="2025-08" db="UniProtKB">
        <authorList>
            <consortium name="RefSeq"/>
        </authorList>
    </citation>
    <scope>IDENTIFICATION</scope>
    <source>
        <tissue evidence="12">Blood</tissue>
    </source>
</reference>
<sequence>MDQNSVGPKERTEKVVWIVPPEGAAEQPGWREWREGREQLVKDQQWESQWQEFLGGLESPHTGWGKEPSPWEDAKAFLSSFEQVAQACQWPREEWVARLLPALNGESQRAFGSLEARDREDYGKVKVAILRGEANRMEMLRQDFRQFRSQEMEDPRQIYSRLQELCCQWLRPERHSKEQILELLILEQFLAILPLELQSWIRAKGPENCTQATAFVEDFLLSQQGGPTTRKWQVVHQDAEEALLDPAETQSNKEVEQVEISLPGNGTQWCHHSSSLLPPEGQERPEAEQIKVMGAFCSSQAVTNLEEMSATFHRVEKSQTQDHNQKTMFWQVLPETSGEVESLEGLLVPRDDLPFNVQKEEEILVQFPEERRSFLGQGSGDGKESQLEVGEPSSGQNKSGDPEVTKVDMLVTAEFHKERRESKWELRKKSLQGQNESQDLSEGLSAACDQTHPEHPRKEKPLFSRYGRRYRLSSGLVTELTTRDDHDECSTSDSSSDLDEHQRNSTGEKSYKCSKHWEHFPKEINLMRQQSRHTGEKKYDLPECGESITSKSLMRHVKIHCRQKAYKCPLCGKFIKRKPDLDRHLRIHTGEKPFKCPVCGKSFSRTDDLSKHQSSHGGKISYECSQCGKTFRHLTFMLKHQKIHKGY</sequence>
<feature type="region of interest" description="Disordered" evidence="8">
    <location>
        <begin position="368"/>
        <end position="405"/>
    </location>
</feature>
<dbReference type="RefSeq" id="XP_054832512.1">
    <property type="nucleotide sequence ID" value="XM_054976537.1"/>
</dbReference>
<dbReference type="PROSITE" id="PS50804">
    <property type="entry name" value="SCAN_BOX"/>
    <property type="match status" value="1"/>
</dbReference>
<protein>
    <submittedName>
        <fullName evidence="12">Zinc finger protein 397-like</fullName>
    </submittedName>
</protein>
<dbReference type="Pfam" id="PF00096">
    <property type="entry name" value="zf-C2H2"/>
    <property type="match status" value="1"/>
</dbReference>
<evidence type="ECO:0000313" key="11">
    <source>
        <dbReference type="Proteomes" id="UP001190640"/>
    </source>
</evidence>
<dbReference type="FunFam" id="1.10.4020.10:FF:000001">
    <property type="entry name" value="zinc finger protein 263 isoform X1"/>
    <property type="match status" value="1"/>
</dbReference>
<evidence type="ECO:0000259" key="9">
    <source>
        <dbReference type="PROSITE" id="PS50157"/>
    </source>
</evidence>
<proteinExistence type="predicted"/>
<evidence type="ECO:0000256" key="2">
    <source>
        <dbReference type="ARBA" id="ARBA00022723"/>
    </source>
</evidence>
<evidence type="ECO:0000313" key="12">
    <source>
        <dbReference type="RefSeq" id="XP_054832512.1"/>
    </source>
</evidence>
<dbReference type="SUPFAM" id="SSF47353">
    <property type="entry name" value="Retrovirus capsid dimerization domain-like"/>
    <property type="match status" value="1"/>
</dbReference>
<feature type="region of interest" description="Disordered" evidence="8">
    <location>
        <begin position="481"/>
        <end position="507"/>
    </location>
</feature>
<gene>
    <name evidence="12" type="primary">LOC129327783</name>
</gene>
<dbReference type="PANTHER" id="PTHR23226:SF416">
    <property type="entry name" value="FI01424P"/>
    <property type="match status" value="1"/>
</dbReference>
<evidence type="ECO:0000256" key="6">
    <source>
        <dbReference type="ARBA" id="ARBA00023242"/>
    </source>
</evidence>
<accession>A0AA97J7I2</accession>
<evidence type="ECO:0000256" key="5">
    <source>
        <dbReference type="ARBA" id="ARBA00022833"/>
    </source>
</evidence>
<feature type="compositionally biased region" description="Polar residues" evidence="8">
    <location>
        <begin position="431"/>
        <end position="440"/>
    </location>
</feature>
<dbReference type="GO" id="GO:0000978">
    <property type="term" value="F:RNA polymerase II cis-regulatory region sequence-specific DNA binding"/>
    <property type="evidence" value="ECO:0007669"/>
    <property type="project" value="TreeGrafter"/>
</dbReference>
<dbReference type="KEGG" id="emc:129327783"/>
<evidence type="ECO:0000259" key="10">
    <source>
        <dbReference type="PROSITE" id="PS50804"/>
    </source>
</evidence>
<keyword evidence="4 7" id="KW-0863">Zinc-finger</keyword>
<feature type="region of interest" description="Disordered" evidence="8">
    <location>
        <begin position="422"/>
        <end position="465"/>
    </location>
</feature>
<dbReference type="Gene3D" id="1.10.4020.10">
    <property type="entry name" value="DNA breaking-rejoining enzymes"/>
    <property type="match status" value="1"/>
</dbReference>
<dbReference type="GO" id="GO:0008270">
    <property type="term" value="F:zinc ion binding"/>
    <property type="evidence" value="ECO:0007669"/>
    <property type="project" value="UniProtKB-KW"/>
</dbReference>
<feature type="domain" description="C2H2-type" evidence="9">
    <location>
        <begin position="594"/>
        <end position="621"/>
    </location>
</feature>
<dbReference type="GeneID" id="129327783"/>
<evidence type="ECO:0000256" key="1">
    <source>
        <dbReference type="ARBA" id="ARBA00004123"/>
    </source>
</evidence>
<keyword evidence="5" id="KW-0862">Zinc</keyword>
<dbReference type="Pfam" id="PF13465">
    <property type="entry name" value="zf-H2C2_2"/>
    <property type="match status" value="1"/>
</dbReference>
<feature type="domain" description="SCAN box" evidence="10">
    <location>
        <begin position="141"/>
        <end position="219"/>
    </location>
</feature>
<keyword evidence="6" id="KW-0539">Nucleus</keyword>
<dbReference type="PROSITE" id="PS00028">
    <property type="entry name" value="ZINC_FINGER_C2H2_1"/>
    <property type="match status" value="3"/>
</dbReference>
<organism evidence="11 12">
    <name type="scientific">Eublepharis macularius</name>
    <name type="common">Leopard gecko</name>
    <name type="synonym">Cyrtodactylus macularius</name>
    <dbReference type="NCBI Taxonomy" id="481883"/>
    <lineage>
        <taxon>Eukaryota</taxon>
        <taxon>Metazoa</taxon>
        <taxon>Chordata</taxon>
        <taxon>Craniata</taxon>
        <taxon>Vertebrata</taxon>
        <taxon>Euteleostomi</taxon>
        <taxon>Lepidosauria</taxon>
        <taxon>Squamata</taxon>
        <taxon>Bifurcata</taxon>
        <taxon>Gekkota</taxon>
        <taxon>Eublepharidae</taxon>
        <taxon>Eublepharinae</taxon>
        <taxon>Eublepharis</taxon>
    </lineage>
</organism>
<evidence type="ECO:0000256" key="3">
    <source>
        <dbReference type="ARBA" id="ARBA00022737"/>
    </source>
</evidence>
<dbReference type="FunFam" id="3.30.160.60:FF:002343">
    <property type="entry name" value="Zinc finger protein 33A"/>
    <property type="match status" value="1"/>
</dbReference>
<dbReference type="GO" id="GO:0005634">
    <property type="term" value="C:nucleus"/>
    <property type="evidence" value="ECO:0007669"/>
    <property type="project" value="UniProtKB-SubCell"/>
</dbReference>
<evidence type="ECO:0000256" key="8">
    <source>
        <dbReference type="SAM" id="MobiDB-lite"/>
    </source>
</evidence>
<name>A0AA97J7I2_EUBMA</name>
<keyword evidence="2" id="KW-0479">Metal-binding</keyword>
<evidence type="ECO:0000256" key="4">
    <source>
        <dbReference type="ARBA" id="ARBA00022771"/>
    </source>
</evidence>
<dbReference type="PROSITE" id="PS50157">
    <property type="entry name" value="ZINC_FINGER_C2H2_2"/>
    <property type="match status" value="3"/>
</dbReference>
<dbReference type="GO" id="GO:0000981">
    <property type="term" value="F:DNA-binding transcription factor activity, RNA polymerase II-specific"/>
    <property type="evidence" value="ECO:0007669"/>
    <property type="project" value="TreeGrafter"/>
</dbReference>
<dbReference type="SMART" id="SM00431">
    <property type="entry name" value="SCAN"/>
    <property type="match status" value="1"/>
</dbReference>
<dbReference type="Proteomes" id="UP001190640">
    <property type="component" value="Chromosome 4"/>
</dbReference>
<dbReference type="InterPro" id="IPR003309">
    <property type="entry name" value="SCAN_dom"/>
</dbReference>